<dbReference type="GO" id="GO:0005737">
    <property type="term" value="C:cytoplasm"/>
    <property type="evidence" value="ECO:0007669"/>
    <property type="project" value="UniProtKB-SubCell"/>
</dbReference>
<evidence type="ECO:0000313" key="12">
    <source>
        <dbReference type="EMBL" id="MCL7052090.1"/>
    </source>
</evidence>
<keyword evidence="5" id="KW-0597">Phosphoprotein</keyword>
<organism evidence="12 13">
    <name type="scientific">Papaver nudicaule</name>
    <name type="common">Iceland poppy</name>
    <dbReference type="NCBI Taxonomy" id="74823"/>
    <lineage>
        <taxon>Eukaryota</taxon>
        <taxon>Viridiplantae</taxon>
        <taxon>Streptophyta</taxon>
        <taxon>Embryophyta</taxon>
        <taxon>Tracheophyta</taxon>
        <taxon>Spermatophyta</taxon>
        <taxon>Magnoliopsida</taxon>
        <taxon>Ranunculales</taxon>
        <taxon>Papaveraceae</taxon>
        <taxon>Papaveroideae</taxon>
        <taxon>Papaver</taxon>
    </lineage>
</organism>
<dbReference type="PANTHER" id="PTHR31169">
    <property type="entry name" value="OS05G0300700 PROTEIN"/>
    <property type="match status" value="1"/>
</dbReference>
<evidence type="ECO:0000256" key="1">
    <source>
        <dbReference type="ARBA" id="ARBA00004123"/>
    </source>
</evidence>
<evidence type="ECO:0000259" key="11">
    <source>
        <dbReference type="PROSITE" id="PS50827"/>
    </source>
</evidence>
<evidence type="ECO:0000256" key="4">
    <source>
        <dbReference type="ARBA" id="ARBA00022499"/>
    </source>
</evidence>
<keyword evidence="6" id="KW-0832">Ubl conjugation</keyword>
<feature type="compositionally biased region" description="Basic and acidic residues" evidence="10">
    <location>
        <begin position="366"/>
        <end position="379"/>
    </location>
</feature>
<name>A0AA41W3A1_PAPNU</name>
<dbReference type="PANTHER" id="PTHR31169:SF22">
    <property type="entry name" value="ZINC-FINGER DOMAIN OF MONOAMINE-OXIDASE A REPRESSOR R1 PROTEIN-RELATED"/>
    <property type="match status" value="1"/>
</dbReference>
<keyword evidence="7" id="KW-0805">Transcription regulation</keyword>
<comment type="caution">
    <text evidence="12">The sequence shown here is derived from an EMBL/GenBank/DDBJ whole genome shotgun (WGS) entry which is preliminary data.</text>
</comment>
<reference evidence="12" key="1">
    <citation type="submission" date="2022-03" db="EMBL/GenBank/DDBJ databases">
        <title>A functionally conserved STORR gene fusion in Papaver species that diverged 16.8 million years ago.</title>
        <authorList>
            <person name="Catania T."/>
        </authorList>
    </citation>
    <scope>NUCLEOTIDE SEQUENCE</scope>
    <source>
        <strain evidence="12">S-191538</strain>
    </source>
</reference>
<dbReference type="PROSITE" id="PS50827">
    <property type="entry name" value="DDT"/>
    <property type="match status" value="1"/>
</dbReference>
<dbReference type="InterPro" id="IPR018501">
    <property type="entry name" value="DDT_dom"/>
</dbReference>
<keyword evidence="13" id="KW-1185">Reference proteome</keyword>
<gene>
    <name evidence="12" type="ORF">MKW94_007988</name>
</gene>
<protein>
    <recommendedName>
        <fullName evidence="11">DDT domain-containing protein</fullName>
    </recommendedName>
</protein>
<evidence type="ECO:0000313" key="13">
    <source>
        <dbReference type="Proteomes" id="UP001177140"/>
    </source>
</evidence>
<keyword evidence="8" id="KW-0804">Transcription</keyword>
<evidence type="ECO:0000256" key="7">
    <source>
        <dbReference type="ARBA" id="ARBA00023015"/>
    </source>
</evidence>
<dbReference type="InterPro" id="IPR018866">
    <property type="entry name" value="Znf-4CXXC_R1"/>
</dbReference>
<evidence type="ECO:0000256" key="8">
    <source>
        <dbReference type="ARBA" id="ARBA00023163"/>
    </source>
</evidence>
<sequence length="813" mass="90857">MAVSATSTPSKPNDTPDNSSVTKPKNDEPGSVLEEFDNRKTCHQCRQRTLNAVAHCKNQRLDQQFSKSKSNMKPCPNKFCTKCLLNRYGEKVEEVEMLPDWKCPKCRDICNCSNCRKRKGHMPTGVLVQTAKKTGFSSVSDMLIAKGPENFRYNRVAKDEQVLITPKKCGKENSVVGNGEVEQKHPLTSEGDDVKKDGEEKQGEGLKLDMNSSPSVLEDLDLKAKKKEKKIKRNEDGVILEKKKRKKSQISKDSTPSESNKDESVHANNDGVILEKKKRRKKSQLSKDSTPSESKKDESANANNDGVILEKKKRRKKSHLPKDSTPSESKKDESANAKNDGLLEKMDSKNSEETLATNETNGHVNQGKEDGGLKLEVKGDTSSAVLDNIDSKPPKKVKRTKKSDDGAVLEKKRRKKSKIPKDTTQTSLVPEDMLKDTKDSMTSLLPDLNEAPVGEIICNGQAKLKSSPVVEKVHKSAKEVRQELAEIPIILPQGIDLKSVVGVDLLDDDVGPAIQFLEFCKAFGEVFDLKTGQPESLLRDLTSGTSRLRTRQYSPIIRFQIQLLSLIQENLGERSLSPSSKGSSIFQALQKCISNSRCNSKLEDLPSYCFDKGGAGYEQLDSSIKLKILNFLCDETLSTDELRAWIEKQNFKLEERDREARQKVLAAKNKEKEMKQQILVEMAKLPCTSETNELDPLSTIRADTQKAHAEVIEARSMVANKEQRSDAVRTEPVVSDGNGHIFWRLPGYSPDSDILLQDIGSGDPLTPQEKWFTYDVEQKQVVEKCVSSLRKRCKVQAMKRKELMKPASPVTLT</sequence>
<evidence type="ECO:0000256" key="5">
    <source>
        <dbReference type="ARBA" id="ARBA00022553"/>
    </source>
</evidence>
<feature type="compositionally biased region" description="Basic and acidic residues" evidence="10">
    <location>
        <begin position="328"/>
        <end position="352"/>
    </location>
</feature>
<feature type="compositionally biased region" description="Basic and acidic residues" evidence="10">
    <location>
        <begin position="181"/>
        <end position="207"/>
    </location>
</feature>
<evidence type="ECO:0000256" key="9">
    <source>
        <dbReference type="ARBA" id="ARBA00023242"/>
    </source>
</evidence>
<keyword evidence="3" id="KW-0963">Cytoplasm</keyword>
<dbReference type="AlphaFoldDB" id="A0AA41W3A1"/>
<evidence type="ECO:0000256" key="10">
    <source>
        <dbReference type="SAM" id="MobiDB-lite"/>
    </source>
</evidence>
<dbReference type="InterPro" id="IPR040221">
    <property type="entry name" value="CDCA7/CDA7L"/>
</dbReference>
<dbReference type="EMBL" id="JAJJMA010346038">
    <property type="protein sequence ID" value="MCL7052090.1"/>
    <property type="molecule type" value="Genomic_DNA"/>
</dbReference>
<feature type="region of interest" description="Disordered" evidence="10">
    <location>
        <begin position="174"/>
        <end position="426"/>
    </location>
</feature>
<feature type="domain" description="DDT" evidence="11">
    <location>
        <begin position="507"/>
        <end position="573"/>
    </location>
</feature>
<comment type="subcellular location">
    <subcellularLocation>
        <location evidence="2">Cytoplasm</location>
    </subcellularLocation>
    <subcellularLocation>
        <location evidence="1">Nucleus</location>
    </subcellularLocation>
</comment>
<dbReference type="Pfam" id="PF10497">
    <property type="entry name" value="zf-4CXXC_R1"/>
    <property type="match status" value="1"/>
</dbReference>
<evidence type="ECO:0000256" key="2">
    <source>
        <dbReference type="ARBA" id="ARBA00004496"/>
    </source>
</evidence>
<feature type="compositionally biased region" description="Polar residues" evidence="10">
    <location>
        <begin position="353"/>
        <end position="364"/>
    </location>
</feature>
<dbReference type="Proteomes" id="UP001177140">
    <property type="component" value="Unassembled WGS sequence"/>
</dbReference>
<dbReference type="GO" id="GO:0006355">
    <property type="term" value="P:regulation of DNA-templated transcription"/>
    <property type="evidence" value="ECO:0007669"/>
    <property type="project" value="InterPro"/>
</dbReference>
<dbReference type="GO" id="GO:0005634">
    <property type="term" value="C:nucleus"/>
    <property type="evidence" value="ECO:0007669"/>
    <property type="project" value="UniProtKB-SubCell"/>
</dbReference>
<feature type="compositionally biased region" description="Polar residues" evidence="10">
    <location>
        <begin position="1"/>
        <end position="23"/>
    </location>
</feature>
<keyword evidence="9" id="KW-0539">Nucleus</keyword>
<evidence type="ECO:0000256" key="3">
    <source>
        <dbReference type="ARBA" id="ARBA00022490"/>
    </source>
</evidence>
<evidence type="ECO:0000256" key="6">
    <source>
        <dbReference type="ARBA" id="ARBA00022843"/>
    </source>
</evidence>
<proteinExistence type="predicted"/>
<feature type="region of interest" description="Disordered" evidence="10">
    <location>
        <begin position="1"/>
        <end position="33"/>
    </location>
</feature>
<accession>A0AA41W3A1</accession>
<keyword evidence="4" id="KW-1017">Isopeptide bond</keyword>